<dbReference type="InterPro" id="IPR036866">
    <property type="entry name" value="RibonucZ/Hydroxyglut_hydro"/>
</dbReference>
<dbReference type="RefSeq" id="WP_338209711.1">
    <property type="nucleotide sequence ID" value="NZ_JAYMFF010000007.1"/>
</dbReference>
<dbReference type="SUPFAM" id="SSF69360">
    <property type="entry name" value="Cell wall binding repeat"/>
    <property type="match status" value="2"/>
</dbReference>
<evidence type="ECO:0000313" key="5">
    <source>
        <dbReference type="EMBL" id="MEC4175700.1"/>
    </source>
</evidence>
<feature type="repeat" description="Cell wall-binding" evidence="2">
    <location>
        <begin position="598"/>
        <end position="617"/>
    </location>
</feature>
<evidence type="ECO:0000259" key="4">
    <source>
        <dbReference type="Pfam" id="PF00753"/>
    </source>
</evidence>
<dbReference type="PROSITE" id="PS51170">
    <property type="entry name" value="CW"/>
    <property type="match status" value="13"/>
</dbReference>
<dbReference type="Gene3D" id="2.20.120.10">
    <property type="entry name" value="Multimodular pneumococcal cell wall endolysin, domain 3"/>
    <property type="match status" value="1"/>
</dbReference>
<sequence length="758" mass="83454">MFRGSWIASVAAAILLALLLLPARAVAEELPPLQDGEVRIHVLPFDDTDAIVVECDGRFGVVDSAEDALSPDGSDARYPMRPGIIQGGGKETEVIAYMKSIGVTSDNLDFYIGTHPHSDHIGSALQIIHEFHPVSIYTPVYDDSFITDSARLWDNQFVYDRLVEAAQWAGGDEGYGARFIQHLDEACADSDDAAAEGVGSPRFTLGSAEIEIVNYDEGYQLTKVPDANYFSYGVKVTAANGRVAFLAGDINNYTDGDAAGVGDEDRLKLTLGQVDFLKMAHHGRTGSNTPDYLRTILKNAQGDDRSVVVQTGRYALMPWETVQVLNEKGAKHFNAASMRSWGHSAFVADLAANGVRTNNDGDQMMITQVRNASPYACLYYNGLPYEDTGWHEGTDGRQYFFGEPGVDAGSTTALTSRWATLNGMRTYVNAKGCVATGWEKIGSKWYLFNADGALLYGWQKVNGKWYYLESDGAMATGWKKVGSKWYYLDPANGDMKTGWQKVGGSLYYLDASGAMVSGNGWLKMNGTWYYATPSGAFKTGWLKDKGTWYYLRDSGAMATGWEKVKGTWYHMKSSGAMQTGWQKIGGTWYHLKGSGAMTVGWLKDKGTWYYLRDSGAMATGWEKVKGTWYHMKSSGAMQTGWQKIGGTWYHLKGSGAMTVGWLKDKGTWYYLRDSGAMATGWEKVKGTWYHMKSSGAMQTGWQKIGGTWYHLKGSGAMTVGWLKDKGTWYYLRDSGAMATGTHVIDGVTYHFSSSGAMR</sequence>
<feature type="repeat" description="Cell wall-binding" evidence="2">
    <location>
        <begin position="658"/>
        <end position="677"/>
    </location>
</feature>
<feature type="repeat" description="Cell wall-binding" evidence="2">
    <location>
        <begin position="698"/>
        <end position="717"/>
    </location>
</feature>
<feature type="repeat" description="Cell wall-binding" evidence="2">
    <location>
        <begin position="638"/>
        <end position="657"/>
    </location>
</feature>
<proteinExistence type="predicted"/>
<comment type="caution">
    <text evidence="5">The sequence shown here is derived from an EMBL/GenBank/DDBJ whole genome shotgun (WGS) entry which is preliminary data.</text>
</comment>
<protein>
    <submittedName>
        <fullName evidence="5">MBL fold metallo-hydrolase</fullName>
    </submittedName>
</protein>
<dbReference type="Pfam" id="PF19127">
    <property type="entry name" value="Choline_bind_3"/>
    <property type="match status" value="4"/>
</dbReference>
<dbReference type="InterPro" id="IPR052159">
    <property type="entry name" value="Competence_DNA_uptake"/>
</dbReference>
<feature type="repeat" description="Cell wall-binding" evidence="2">
    <location>
        <begin position="558"/>
        <end position="577"/>
    </location>
</feature>
<dbReference type="InterPro" id="IPR018337">
    <property type="entry name" value="Cell_wall/Cho-bd_repeat"/>
</dbReference>
<feature type="repeat" description="Cell wall-binding" evidence="2">
    <location>
        <begin position="455"/>
        <end position="474"/>
    </location>
</feature>
<dbReference type="Gene3D" id="3.60.15.10">
    <property type="entry name" value="Ribonuclease Z/Hydroxyacylglutathione hydrolase-like"/>
    <property type="match status" value="1"/>
</dbReference>
<dbReference type="EMBL" id="JAYMFF010000007">
    <property type="protein sequence ID" value="MEC4175700.1"/>
    <property type="molecule type" value="Genomic_DNA"/>
</dbReference>
<feature type="repeat" description="Cell wall-binding" evidence="2">
    <location>
        <begin position="578"/>
        <end position="597"/>
    </location>
</feature>
<reference evidence="5 6" key="1">
    <citation type="submission" date="2024-01" db="EMBL/GenBank/DDBJ databases">
        <title>novel species in genus Adlercreutzia.</title>
        <authorList>
            <person name="Liu X."/>
        </authorList>
    </citation>
    <scope>NUCLEOTIDE SEQUENCE [LARGE SCALE GENOMIC DNA]</scope>
    <source>
        <strain evidence="5 6">R7</strain>
    </source>
</reference>
<gene>
    <name evidence="5" type="ORF">VIN30_04490</name>
</gene>
<accession>A0ABU6IH19</accession>
<feature type="repeat" description="Cell wall-binding" evidence="2">
    <location>
        <begin position="718"/>
        <end position="737"/>
    </location>
</feature>
<evidence type="ECO:0000256" key="2">
    <source>
        <dbReference type="PROSITE-ProRule" id="PRU00591"/>
    </source>
</evidence>
<dbReference type="InterPro" id="IPR001279">
    <property type="entry name" value="Metallo-B-lactamas"/>
</dbReference>
<dbReference type="Proteomes" id="UP001349994">
    <property type="component" value="Unassembled WGS sequence"/>
</dbReference>
<dbReference type="Pfam" id="PF01473">
    <property type="entry name" value="Choline_bind_1"/>
    <property type="match status" value="4"/>
</dbReference>
<feature type="signal peptide" evidence="3">
    <location>
        <begin position="1"/>
        <end position="27"/>
    </location>
</feature>
<keyword evidence="3" id="KW-0732">Signal</keyword>
<feature type="chain" id="PRO_5045883787" evidence="3">
    <location>
        <begin position="28"/>
        <end position="758"/>
    </location>
</feature>
<feature type="domain" description="Metallo-beta-lactamase" evidence="4">
    <location>
        <begin position="93"/>
        <end position="168"/>
    </location>
</feature>
<keyword evidence="1" id="KW-0677">Repeat</keyword>
<dbReference type="Gene3D" id="2.10.270.10">
    <property type="entry name" value="Cholin Binding"/>
    <property type="match status" value="6"/>
</dbReference>
<dbReference type="SUPFAM" id="SSF56281">
    <property type="entry name" value="Metallo-hydrolase/oxidoreductase"/>
    <property type="match status" value="1"/>
</dbReference>
<evidence type="ECO:0000256" key="3">
    <source>
        <dbReference type="SAM" id="SignalP"/>
    </source>
</evidence>
<dbReference type="PANTHER" id="PTHR30619:SF7">
    <property type="entry name" value="BETA-LACTAMASE DOMAIN PROTEIN"/>
    <property type="match status" value="1"/>
</dbReference>
<dbReference type="PANTHER" id="PTHR30619">
    <property type="entry name" value="DNA INTERNALIZATION/COMPETENCE PROTEIN COMEC/REC2"/>
    <property type="match status" value="1"/>
</dbReference>
<keyword evidence="6" id="KW-1185">Reference proteome</keyword>
<feature type="repeat" description="Cell wall-binding" evidence="2">
    <location>
        <begin position="435"/>
        <end position="454"/>
    </location>
</feature>
<organism evidence="5 6">
    <name type="scientific">Adlercreutzia wanghongyangiae</name>
    <dbReference type="NCBI Taxonomy" id="3111451"/>
    <lineage>
        <taxon>Bacteria</taxon>
        <taxon>Bacillati</taxon>
        <taxon>Actinomycetota</taxon>
        <taxon>Coriobacteriia</taxon>
        <taxon>Eggerthellales</taxon>
        <taxon>Eggerthellaceae</taxon>
        <taxon>Adlercreutzia</taxon>
    </lineage>
</organism>
<name>A0ABU6IH19_9ACTN</name>
<evidence type="ECO:0000313" key="6">
    <source>
        <dbReference type="Proteomes" id="UP001349994"/>
    </source>
</evidence>
<feature type="repeat" description="Cell wall-binding" evidence="2">
    <location>
        <begin position="678"/>
        <end position="697"/>
    </location>
</feature>
<feature type="repeat" description="Cell wall-binding" evidence="2">
    <location>
        <begin position="538"/>
        <end position="557"/>
    </location>
</feature>
<feature type="repeat" description="Cell wall-binding" evidence="2">
    <location>
        <begin position="618"/>
        <end position="637"/>
    </location>
</feature>
<feature type="repeat" description="Cell wall-binding" evidence="2">
    <location>
        <begin position="496"/>
        <end position="515"/>
    </location>
</feature>
<evidence type="ECO:0000256" key="1">
    <source>
        <dbReference type="ARBA" id="ARBA00022737"/>
    </source>
</evidence>
<dbReference type="Pfam" id="PF00753">
    <property type="entry name" value="Lactamase_B"/>
    <property type="match status" value="1"/>
</dbReference>